<dbReference type="Pfam" id="PF08282">
    <property type="entry name" value="Hydrolase_3"/>
    <property type="match status" value="1"/>
</dbReference>
<keyword evidence="5 8" id="KW-0378">Hydrolase</keyword>
<evidence type="ECO:0000256" key="2">
    <source>
        <dbReference type="ARBA" id="ARBA00005893"/>
    </source>
</evidence>
<dbReference type="FunFam" id="3.40.50.1000:FF:000029">
    <property type="entry name" value="3-deoxy-D-manno-octulosonate 8-phosphate phosphatase KdsC"/>
    <property type="match status" value="1"/>
</dbReference>
<protein>
    <submittedName>
        <fullName evidence="8">HAD family hydrolase</fullName>
    </submittedName>
</protein>
<dbReference type="EMBL" id="JMKI01000037">
    <property type="protein sequence ID" value="KEJ91809.1"/>
    <property type="molecule type" value="Genomic_DNA"/>
</dbReference>
<organism evidence="8 9">
    <name type="scientific">Synergistes jonesii</name>
    <dbReference type="NCBI Taxonomy" id="2754"/>
    <lineage>
        <taxon>Bacteria</taxon>
        <taxon>Thermotogati</taxon>
        <taxon>Synergistota</taxon>
        <taxon>Synergistia</taxon>
        <taxon>Synergistales</taxon>
        <taxon>Synergistaceae</taxon>
        <taxon>Synergistes</taxon>
    </lineage>
</organism>
<dbReference type="GeneID" id="90984086"/>
<reference evidence="8 9" key="1">
    <citation type="submission" date="2014-04" db="EMBL/GenBank/DDBJ databases">
        <title>Draft Genome Sequence of Synergistes jonesii.</title>
        <authorList>
            <person name="Coil D.A."/>
            <person name="Eisen J.A."/>
            <person name="Holland-Moritz H.E."/>
        </authorList>
    </citation>
    <scope>NUCLEOTIDE SEQUENCE [LARGE SCALE GENOMIC DNA]</scope>
    <source>
        <strain evidence="8 9">78-1</strain>
    </source>
</reference>
<comment type="caution">
    <text evidence="8">The sequence shown here is derived from an EMBL/GenBank/DDBJ whole genome shotgun (WGS) entry which is preliminary data.</text>
</comment>
<dbReference type="GO" id="GO:0008781">
    <property type="term" value="F:N-acylneuraminate cytidylyltransferase activity"/>
    <property type="evidence" value="ECO:0007669"/>
    <property type="project" value="TreeGrafter"/>
</dbReference>
<keyword evidence="6 7" id="KW-0460">Magnesium</keyword>
<dbReference type="RefSeq" id="WP_037977171.1">
    <property type="nucleotide sequence ID" value="NZ_JMKI01000037.1"/>
</dbReference>
<dbReference type="InterPro" id="IPR036412">
    <property type="entry name" value="HAD-like_sf"/>
</dbReference>
<dbReference type="PIRSF" id="PIRSF006118">
    <property type="entry name" value="KDO8-P_Ptase"/>
    <property type="match status" value="1"/>
</dbReference>
<accession>A0A073IPW9</accession>
<dbReference type="InterPro" id="IPR050793">
    <property type="entry name" value="CMP-NeuNAc_synthase"/>
</dbReference>
<comment type="subunit">
    <text evidence="3">Homotetramer.</text>
</comment>
<evidence type="ECO:0000256" key="4">
    <source>
        <dbReference type="ARBA" id="ARBA00022723"/>
    </source>
</evidence>
<evidence type="ECO:0000256" key="5">
    <source>
        <dbReference type="ARBA" id="ARBA00022801"/>
    </source>
</evidence>
<dbReference type="GO" id="GO:0046872">
    <property type="term" value="F:metal ion binding"/>
    <property type="evidence" value="ECO:0007669"/>
    <property type="project" value="UniProtKB-KW"/>
</dbReference>
<evidence type="ECO:0000256" key="6">
    <source>
        <dbReference type="ARBA" id="ARBA00022842"/>
    </source>
</evidence>
<gene>
    <name evidence="8" type="ORF">EH55_07510</name>
</gene>
<evidence type="ECO:0000313" key="8">
    <source>
        <dbReference type="EMBL" id="KEJ91809.1"/>
    </source>
</evidence>
<dbReference type="InterPro" id="IPR010023">
    <property type="entry name" value="KdsC_fam"/>
</dbReference>
<dbReference type="PANTHER" id="PTHR21485">
    <property type="entry name" value="HAD SUPERFAMILY MEMBERS CMAS AND KDSC"/>
    <property type="match status" value="1"/>
</dbReference>
<dbReference type="STRING" id="2754.EH55_07510"/>
<dbReference type="NCBIfam" id="TIGR01670">
    <property type="entry name" value="KdsC-phosphatas"/>
    <property type="match status" value="1"/>
</dbReference>
<sequence length="161" mass="17185">MIKLFAMDVDGTLTDGGIYMDGRGGELKRFDVRDGQGIAMLLKSGVKVVFISGRYSAPTQQRADNLKISCCINGASDKLKELSELCGGWNISRDEAAYAGDDTPDVECVKWAGLGIAVGDAHPSVRAAADFVAKAPGGRGAIRESAEYILKMNDGEEHEDK</sequence>
<keyword evidence="9" id="KW-1185">Reference proteome</keyword>
<dbReference type="InterPro" id="IPR023214">
    <property type="entry name" value="HAD_sf"/>
</dbReference>
<evidence type="ECO:0000256" key="3">
    <source>
        <dbReference type="ARBA" id="ARBA00011881"/>
    </source>
</evidence>
<dbReference type="eggNOG" id="COG1778">
    <property type="taxonomic scope" value="Bacteria"/>
</dbReference>
<proteinExistence type="inferred from homology"/>
<name>A0A073IPW9_9BACT</name>
<dbReference type="Gene3D" id="3.40.50.1000">
    <property type="entry name" value="HAD superfamily/HAD-like"/>
    <property type="match status" value="1"/>
</dbReference>
<dbReference type="OrthoDB" id="9805604at2"/>
<feature type="binding site" evidence="7">
    <location>
        <position position="101"/>
    </location>
    <ligand>
        <name>Mg(2+)</name>
        <dbReference type="ChEBI" id="CHEBI:18420"/>
    </ligand>
</feature>
<dbReference type="SUPFAM" id="SSF56784">
    <property type="entry name" value="HAD-like"/>
    <property type="match status" value="1"/>
</dbReference>
<dbReference type="GO" id="GO:0016788">
    <property type="term" value="F:hydrolase activity, acting on ester bonds"/>
    <property type="evidence" value="ECO:0007669"/>
    <property type="project" value="InterPro"/>
</dbReference>
<comment type="cofactor">
    <cofactor evidence="1 7">
        <name>Mg(2+)</name>
        <dbReference type="ChEBI" id="CHEBI:18420"/>
    </cofactor>
</comment>
<dbReference type="AlphaFoldDB" id="A0A073IPW9"/>
<dbReference type="PANTHER" id="PTHR21485:SF3">
    <property type="entry name" value="N-ACYLNEURAMINATE CYTIDYLYLTRANSFERASE"/>
    <property type="match status" value="1"/>
</dbReference>
<dbReference type="SFLD" id="SFLDS00003">
    <property type="entry name" value="Haloacid_Dehalogenase"/>
    <property type="match status" value="1"/>
</dbReference>
<keyword evidence="4 7" id="KW-0479">Metal-binding</keyword>
<comment type="similarity">
    <text evidence="2">Belongs to the KdsC family.</text>
</comment>
<dbReference type="CDD" id="cd01630">
    <property type="entry name" value="HAD_KDO-like"/>
    <property type="match status" value="1"/>
</dbReference>
<evidence type="ECO:0000256" key="7">
    <source>
        <dbReference type="PIRSR" id="PIRSR006118-2"/>
    </source>
</evidence>
<evidence type="ECO:0000313" key="9">
    <source>
        <dbReference type="Proteomes" id="UP000027665"/>
    </source>
</evidence>
<dbReference type="Proteomes" id="UP000027665">
    <property type="component" value="Unassembled WGS sequence"/>
</dbReference>
<evidence type="ECO:0000256" key="1">
    <source>
        <dbReference type="ARBA" id="ARBA00001946"/>
    </source>
</evidence>
<feature type="binding site" evidence="7">
    <location>
        <position position="8"/>
    </location>
    <ligand>
        <name>Mg(2+)</name>
        <dbReference type="ChEBI" id="CHEBI:18420"/>
    </ligand>
</feature>
<dbReference type="SFLD" id="SFLDG01136">
    <property type="entry name" value="C1.6:_Phosphoserine_Phosphatas"/>
    <property type="match status" value="1"/>
</dbReference>
<dbReference type="PATRIC" id="fig|2754.20.peg.1006"/>
<feature type="binding site" evidence="7">
    <location>
        <position position="10"/>
    </location>
    <ligand>
        <name>substrate</name>
    </ligand>
</feature>
<dbReference type="SFLD" id="SFLDG01138">
    <property type="entry name" value="C1.6.2:_Deoxy-d-mannose-octulo"/>
    <property type="match status" value="1"/>
</dbReference>